<evidence type="ECO:0000256" key="1">
    <source>
        <dbReference type="SAM" id="MobiDB-lite"/>
    </source>
</evidence>
<accession>A0A7J7NS22</accession>
<dbReference type="AlphaFoldDB" id="A0A7J7NS22"/>
<protein>
    <submittedName>
        <fullName evidence="2">Uncharacterized protein</fullName>
    </submittedName>
</protein>
<name>A0A7J7NS22_9MAGN</name>
<reference evidence="2 3" key="1">
    <citation type="journal article" date="2020" name="IScience">
        <title>Genome Sequencing of the Endangered Kingdonia uniflora (Circaeasteraceae, Ranunculales) Reveals Potential Mechanisms of Evolutionary Specialization.</title>
        <authorList>
            <person name="Sun Y."/>
            <person name="Deng T."/>
            <person name="Zhang A."/>
            <person name="Moore M.J."/>
            <person name="Landis J.B."/>
            <person name="Lin N."/>
            <person name="Zhang H."/>
            <person name="Zhang X."/>
            <person name="Huang J."/>
            <person name="Zhang X."/>
            <person name="Sun H."/>
            <person name="Wang H."/>
        </authorList>
    </citation>
    <scope>NUCLEOTIDE SEQUENCE [LARGE SCALE GENOMIC DNA]</scope>
    <source>
        <strain evidence="2">TB1705</strain>
        <tissue evidence="2">Leaf</tissue>
    </source>
</reference>
<evidence type="ECO:0000313" key="2">
    <source>
        <dbReference type="EMBL" id="KAF6170007.1"/>
    </source>
</evidence>
<feature type="region of interest" description="Disordered" evidence="1">
    <location>
        <begin position="69"/>
        <end position="88"/>
    </location>
</feature>
<evidence type="ECO:0000313" key="3">
    <source>
        <dbReference type="Proteomes" id="UP000541444"/>
    </source>
</evidence>
<dbReference type="EMBL" id="JACGCM010000622">
    <property type="protein sequence ID" value="KAF6170007.1"/>
    <property type="molecule type" value="Genomic_DNA"/>
</dbReference>
<dbReference type="Proteomes" id="UP000541444">
    <property type="component" value="Unassembled WGS sequence"/>
</dbReference>
<comment type="caution">
    <text evidence="2">The sequence shown here is derived from an EMBL/GenBank/DDBJ whole genome shotgun (WGS) entry which is preliminary data.</text>
</comment>
<gene>
    <name evidence="2" type="ORF">GIB67_034399</name>
</gene>
<proteinExistence type="predicted"/>
<sequence>MQQQQYSSDAATIVVKIQQRMSGKEVGIIVANKSTVKESARGVDCTFFKEYFDEPHAIVWVQESHGYEDDQGVKGSNPHRGNPALRHGKPGSGYGFGYRLCLNSPLGQFQMDYAINAFQQKTVYFGINNVVS</sequence>
<keyword evidence="3" id="KW-1185">Reference proteome</keyword>
<organism evidence="2 3">
    <name type="scientific">Kingdonia uniflora</name>
    <dbReference type="NCBI Taxonomy" id="39325"/>
    <lineage>
        <taxon>Eukaryota</taxon>
        <taxon>Viridiplantae</taxon>
        <taxon>Streptophyta</taxon>
        <taxon>Embryophyta</taxon>
        <taxon>Tracheophyta</taxon>
        <taxon>Spermatophyta</taxon>
        <taxon>Magnoliopsida</taxon>
        <taxon>Ranunculales</taxon>
        <taxon>Circaeasteraceae</taxon>
        <taxon>Kingdonia</taxon>
    </lineage>
</organism>
<dbReference type="OrthoDB" id="2013615at2759"/>